<comment type="caution">
    <text evidence="4">The sequence shown here is derived from an EMBL/GenBank/DDBJ whole genome shotgun (WGS) entry which is preliminary data.</text>
</comment>
<dbReference type="PROSITE" id="PS00175">
    <property type="entry name" value="PG_MUTASE"/>
    <property type="match status" value="1"/>
</dbReference>
<evidence type="ECO:0000256" key="3">
    <source>
        <dbReference type="PIRSR" id="PIRSR613078-2"/>
    </source>
</evidence>
<feature type="binding site" evidence="3">
    <location>
        <begin position="14"/>
        <end position="21"/>
    </location>
    <ligand>
        <name>substrate</name>
    </ligand>
</feature>
<dbReference type="GO" id="GO:0005829">
    <property type="term" value="C:cytosol"/>
    <property type="evidence" value="ECO:0007669"/>
    <property type="project" value="TreeGrafter"/>
</dbReference>
<sequence length="226" mass="25562">MAFPLIELELVLVRHGQTQWNTEHRYLGHTDLPLLSSAVEQLSQLKQPLGWLTEQGLEASNGFWRVYCSDLLRCRETLAYISPLLEKVAIYDPRLREMNFGAFEGCTYEELKDNSLYRSWIDNPSTVTPPDGEAWAQFDERVRSFLLDLGRAAEDPFVQASIKENKDKVITNRVLVVTHGGVIRNFLAQVVPGVTFYSAVAPSPGTAMVLRLFWQNGKWSADLSGD</sequence>
<dbReference type="EMBL" id="MPTC01000004">
    <property type="protein sequence ID" value="OMD42602.1"/>
    <property type="molecule type" value="Genomic_DNA"/>
</dbReference>
<dbReference type="OrthoDB" id="9783269at2"/>
<dbReference type="Gene3D" id="3.40.50.1240">
    <property type="entry name" value="Phosphoglycerate mutase-like"/>
    <property type="match status" value="1"/>
</dbReference>
<dbReference type="CDD" id="cd07067">
    <property type="entry name" value="HP_PGM_like"/>
    <property type="match status" value="1"/>
</dbReference>
<dbReference type="InterPro" id="IPR051695">
    <property type="entry name" value="Phosphoglycerate_Mutase"/>
</dbReference>
<evidence type="ECO:0008006" key="6">
    <source>
        <dbReference type="Google" id="ProtNLM"/>
    </source>
</evidence>
<keyword evidence="1" id="KW-0378">Hydrolase</keyword>
<accession>A0A1R0Y5N0</accession>
<evidence type="ECO:0000313" key="4">
    <source>
        <dbReference type="EMBL" id="OMD42602.1"/>
    </source>
</evidence>
<dbReference type="PANTHER" id="PTHR46517">
    <property type="entry name" value="FRUCTOSE-2,6-BISPHOSPHATASE TIGAR"/>
    <property type="match status" value="1"/>
</dbReference>
<proteinExistence type="predicted"/>
<gene>
    <name evidence="4" type="ORF">BSK52_07290</name>
</gene>
<dbReference type="AlphaFoldDB" id="A0A1R0Y5N0"/>
<dbReference type="SUPFAM" id="SSF53254">
    <property type="entry name" value="Phosphoglycerate mutase-like"/>
    <property type="match status" value="1"/>
</dbReference>
<dbReference type="GO" id="GO:0045820">
    <property type="term" value="P:negative regulation of glycolytic process"/>
    <property type="evidence" value="ECO:0007669"/>
    <property type="project" value="TreeGrafter"/>
</dbReference>
<evidence type="ECO:0000256" key="1">
    <source>
        <dbReference type="ARBA" id="ARBA00022801"/>
    </source>
</evidence>
<reference evidence="4 5" key="1">
    <citation type="submission" date="2016-10" db="EMBL/GenBank/DDBJ databases">
        <title>Paenibacillus species isolates.</title>
        <authorList>
            <person name="Beno S.M."/>
        </authorList>
    </citation>
    <scope>NUCLEOTIDE SEQUENCE [LARGE SCALE GENOMIC DNA]</scope>
    <source>
        <strain evidence="4 5">FSL H7-0710</strain>
    </source>
</reference>
<protein>
    <recommendedName>
        <fullName evidence="6">Histidine phosphatase family protein</fullName>
    </recommendedName>
</protein>
<dbReference type="GO" id="GO:0043456">
    <property type="term" value="P:regulation of pentose-phosphate shunt"/>
    <property type="evidence" value="ECO:0007669"/>
    <property type="project" value="TreeGrafter"/>
</dbReference>
<organism evidence="4 5">
    <name type="scientific">Paenibacillus odorifer</name>
    <dbReference type="NCBI Taxonomy" id="189426"/>
    <lineage>
        <taxon>Bacteria</taxon>
        <taxon>Bacillati</taxon>
        <taxon>Bacillota</taxon>
        <taxon>Bacilli</taxon>
        <taxon>Bacillales</taxon>
        <taxon>Paenibacillaceae</taxon>
        <taxon>Paenibacillus</taxon>
    </lineage>
</organism>
<dbReference type="Proteomes" id="UP000187439">
    <property type="component" value="Unassembled WGS sequence"/>
</dbReference>
<evidence type="ECO:0000256" key="2">
    <source>
        <dbReference type="PIRSR" id="PIRSR613078-1"/>
    </source>
</evidence>
<name>A0A1R0Y5N0_9BACL</name>
<feature type="active site" description="Proton donor/acceptor" evidence="2">
    <location>
        <position position="97"/>
    </location>
</feature>
<feature type="active site" description="Tele-phosphohistidine intermediate" evidence="2">
    <location>
        <position position="15"/>
    </location>
</feature>
<evidence type="ECO:0000313" key="5">
    <source>
        <dbReference type="Proteomes" id="UP000187439"/>
    </source>
</evidence>
<dbReference type="SMART" id="SM00855">
    <property type="entry name" value="PGAM"/>
    <property type="match status" value="1"/>
</dbReference>
<dbReference type="InterPro" id="IPR013078">
    <property type="entry name" value="His_Pase_superF_clade-1"/>
</dbReference>
<dbReference type="RefSeq" id="WP_076118072.1">
    <property type="nucleotide sequence ID" value="NZ_MPTC01000004.1"/>
</dbReference>
<dbReference type="PANTHER" id="PTHR46517:SF1">
    <property type="entry name" value="FRUCTOSE-2,6-BISPHOSPHATASE TIGAR"/>
    <property type="match status" value="1"/>
</dbReference>
<dbReference type="Pfam" id="PF00300">
    <property type="entry name" value="His_Phos_1"/>
    <property type="match status" value="1"/>
</dbReference>
<dbReference type="InterPro" id="IPR001345">
    <property type="entry name" value="PG/BPGM_mutase_AS"/>
</dbReference>
<feature type="binding site" evidence="3">
    <location>
        <position position="73"/>
    </location>
    <ligand>
        <name>substrate</name>
    </ligand>
</feature>
<dbReference type="InterPro" id="IPR029033">
    <property type="entry name" value="His_PPase_superfam"/>
</dbReference>
<dbReference type="GO" id="GO:0004331">
    <property type="term" value="F:fructose-2,6-bisphosphate 2-phosphatase activity"/>
    <property type="evidence" value="ECO:0007669"/>
    <property type="project" value="TreeGrafter"/>
</dbReference>